<proteinExistence type="predicted"/>
<dbReference type="SUPFAM" id="SSF52058">
    <property type="entry name" value="L domain-like"/>
    <property type="match status" value="2"/>
</dbReference>
<dbReference type="InterPro" id="IPR050836">
    <property type="entry name" value="SDS22/Internalin_LRR"/>
</dbReference>
<dbReference type="Proteomes" id="UP000189433">
    <property type="component" value="Unassembled WGS sequence"/>
</dbReference>
<gene>
    <name evidence="3" type="ORF">BKK50_07780</name>
</gene>
<dbReference type="AlphaFoldDB" id="A0A1V3ILD0"/>
<evidence type="ECO:0000256" key="2">
    <source>
        <dbReference type="ARBA" id="ARBA00022737"/>
    </source>
</evidence>
<dbReference type="EMBL" id="MLHJ01000070">
    <property type="protein sequence ID" value="OOF41985.1"/>
    <property type="molecule type" value="Genomic_DNA"/>
</dbReference>
<dbReference type="InterPro" id="IPR032675">
    <property type="entry name" value="LRR_dom_sf"/>
</dbReference>
<protein>
    <recommendedName>
        <fullName evidence="5">Internalin</fullName>
    </recommendedName>
</protein>
<organism evidence="3 4">
    <name type="scientific">Rodentibacter rarus</name>
    <dbReference type="NCBI Taxonomy" id="1908260"/>
    <lineage>
        <taxon>Bacteria</taxon>
        <taxon>Pseudomonadati</taxon>
        <taxon>Pseudomonadota</taxon>
        <taxon>Gammaproteobacteria</taxon>
        <taxon>Pasteurellales</taxon>
        <taxon>Pasteurellaceae</taxon>
        <taxon>Rodentibacter</taxon>
    </lineage>
</organism>
<accession>A0A1V3ILD0</accession>
<evidence type="ECO:0000313" key="4">
    <source>
        <dbReference type="Proteomes" id="UP000189433"/>
    </source>
</evidence>
<dbReference type="PANTHER" id="PTHR46652">
    <property type="entry name" value="LEUCINE-RICH REPEAT AND IQ DOMAIN-CONTAINING PROTEIN 1-RELATED"/>
    <property type="match status" value="1"/>
</dbReference>
<evidence type="ECO:0000256" key="1">
    <source>
        <dbReference type="ARBA" id="ARBA00022614"/>
    </source>
</evidence>
<keyword evidence="2" id="KW-0677">Repeat</keyword>
<dbReference type="PROSITE" id="PS51450">
    <property type="entry name" value="LRR"/>
    <property type="match status" value="5"/>
</dbReference>
<evidence type="ECO:0000313" key="3">
    <source>
        <dbReference type="EMBL" id="OOF41985.1"/>
    </source>
</evidence>
<keyword evidence="4" id="KW-1185">Reference proteome</keyword>
<dbReference type="RefSeq" id="WP_077416992.1">
    <property type="nucleotide sequence ID" value="NZ_MLHJ01000070.1"/>
</dbReference>
<dbReference type="Gene3D" id="3.80.10.10">
    <property type="entry name" value="Ribonuclease Inhibitor"/>
    <property type="match status" value="4"/>
</dbReference>
<dbReference type="STRING" id="1908260.BKK50_07780"/>
<comment type="caution">
    <text evidence="3">The sequence shown here is derived from an EMBL/GenBank/DDBJ whole genome shotgun (WGS) entry which is preliminary data.</text>
</comment>
<keyword evidence="1" id="KW-0433">Leucine-rich repeat</keyword>
<dbReference type="PANTHER" id="PTHR46652:SF3">
    <property type="entry name" value="LEUCINE-RICH REPEAT-CONTAINING PROTEIN 9"/>
    <property type="match status" value="1"/>
</dbReference>
<dbReference type="InterPro" id="IPR001611">
    <property type="entry name" value="Leu-rich_rpt"/>
</dbReference>
<name>A0A1V3ILD0_9PAST</name>
<dbReference type="SMART" id="SM00365">
    <property type="entry name" value="LRR_SD22"/>
    <property type="match status" value="3"/>
</dbReference>
<dbReference type="OrthoDB" id="6309115at2"/>
<sequence length="567" mass="66978">MTDQRLIQEWRDVWEKSNEKFKSVLYINLTTDIGEKSNSYLYYYRRFQRKNPNILREFDYLEKLMSLKSISLLDIDDVGFNCLPECWKILLQQLEKLNICGWMYNLKNLPFEHLTNLKRLSIPDERLDNINELENLTNLEELEIGYINFDIQKLTGLIKLKANHIRAEHFEMLNKMENLKSLSLYEVTHGKNKETVKALSKAIGEMTQLEELNLEGCYNINLNCLRKLKNLKSLNISRVYENKLKPIIALANSLEKLDLSYNDFVDLHLLSHFKKLKWLKIRCSIRKERVLDLKFLRSLKELEYFEYSSMNKLLGEEEKWVKNFSCIRFCQNLKKLYCESAGVRNIKSLKYCKKLECLIMDNNHLNHISDLKHLNNLREVSLSKCNLYHIESLRNKSNLTLLDISDNFITDISPLEHSKKLKNLIVDQREKAKISDISVLEDKIQLEELDLASNNISDISPLRKLINLILLDISDNPINKNQLNYLSNFKKLDYLGIDSLNLKEIKFISKLINIEELNLAGNRIEDYTPLLPLKKLYYLDIEYSNVKDCTIFTKQNFPELDFDFLEN</sequence>
<evidence type="ECO:0008006" key="5">
    <source>
        <dbReference type="Google" id="ProtNLM"/>
    </source>
</evidence>
<reference evidence="3 4" key="1">
    <citation type="submission" date="2016-10" db="EMBL/GenBank/DDBJ databases">
        <title>Rodentibacter gen. nov. and new species.</title>
        <authorList>
            <person name="Christensen H."/>
        </authorList>
    </citation>
    <scope>NUCLEOTIDE SEQUENCE [LARGE SCALE GENOMIC DNA]</scope>
    <source>
        <strain evidence="3 4">CCUG17206</strain>
    </source>
</reference>